<gene>
    <name evidence="6" type="ORF">TVAG_178860</name>
</gene>
<accession>A2FR57</accession>
<evidence type="ECO:0000256" key="3">
    <source>
        <dbReference type="ARBA" id="ARBA00022483"/>
    </source>
</evidence>
<dbReference type="GO" id="GO:0006893">
    <property type="term" value="P:Golgi to plasma membrane transport"/>
    <property type="evidence" value="ECO:0000318"/>
    <property type="project" value="GO_Central"/>
</dbReference>
<reference evidence="6" key="1">
    <citation type="submission" date="2006-10" db="EMBL/GenBank/DDBJ databases">
        <authorList>
            <person name="Amadeo P."/>
            <person name="Zhao Q."/>
            <person name="Wortman J."/>
            <person name="Fraser-Liggett C."/>
            <person name="Carlton J."/>
        </authorList>
    </citation>
    <scope>NUCLEOTIDE SEQUENCE</scope>
    <source>
        <strain evidence="6">G3</strain>
    </source>
</reference>
<evidence type="ECO:0000259" key="5">
    <source>
        <dbReference type="Pfam" id="PF16528"/>
    </source>
</evidence>
<keyword evidence="7" id="KW-1185">Reference proteome</keyword>
<evidence type="ECO:0000313" key="6">
    <source>
        <dbReference type="EMBL" id="EAX92609.1"/>
    </source>
</evidence>
<dbReference type="SUPFAM" id="SSF74788">
    <property type="entry name" value="Cullin repeat-like"/>
    <property type="match status" value="1"/>
</dbReference>
<comment type="similarity">
    <text evidence="1">Belongs to the EXO84 family.</text>
</comment>
<dbReference type="InterPro" id="IPR033961">
    <property type="entry name" value="Exo84"/>
</dbReference>
<keyword evidence="2" id="KW-0813">Transport</keyword>
<dbReference type="VEuPathDB" id="TrichDB:TVAGG3_0231810"/>
<name>A2FR57_TRIV3</name>
<dbReference type="GO" id="GO:0015031">
    <property type="term" value="P:protein transport"/>
    <property type="evidence" value="ECO:0007669"/>
    <property type="project" value="UniProtKB-KW"/>
</dbReference>
<dbReference type="AlphaFoldDB" id="A2FR57"/>
<dbReference type="STRING" id="5722.A2FR57"/>
<dbReference type="GO" id="GO:0008104">
    <property type="term" value="P:intracellular protein localization"/>
    <property type="evidence" value="ECO:0000318"/>
    <property type="project" value="GO_Central"/>
</dbReference>
<dbReference type="KEGG" id="tva:4750322"/>
<keyword evidence="4" id="KW-0653">Protein transport</keyword>
<dbReference type="InterPro" id="IPR016159">
    <property type="entry name" value="Cullin_repeat-like_dom_sf"/>
</dbReference>
<evidence type="ECO:0000256" key="4">
    <source>
        <dbReference type="ARBA" id="ARBA00022927"/>
    </source>
</evidence>
<evidence type="ECO:0000256" key="2">
    <source>
        <dbReference type="ARBA" id="ARBA00022448"/>
    </source>
</evidence>
<dbReference type="EMBL" id="DS113957">
    <property type="protein sequence ID" value="EAX92609.1"/>
    <property type="molecule type" value="Genomic_DNA"/>
</dbReference>
<dbReference type="GO" id="GO:0000145">
    <property type="term" value="C:exocyst"/>
    <property type="evidence" value="ECO:0000318"/>
    <property type="project" value="GO_Central"/>
</dbReference>
<proteinExistence type="inferred from homology"/>
<dbReference type="PANTHER" id="PTHR21426:SF12">
    <property type="entry name" value="EXOCYST COMPLEX COMPONENT 8"/>
    <property type="match status" value="1"/>
</dbReference>
<organism evidence="6 7">
    <name type="scientific">Trichomonas vaginalis (strain ATCC PRA-98 / G3)</name>
    <dbReference type="NCBI Taxonomy" id="412133"/>
    <lineage>
        <taxon>Eukaryota</taxon>
        <taxon>Metamonada</taxon>
        <taxon>Parabasalia</taxon>
        <taxon>Trichomonadida</taxon>
        <taxon>Trichomonadidae</taxon>
        <taxon>Trichomonas</taxon>
    </lineage>
</organism>
<dbReference type="VEuPathDB" id="TrichDB:TVAG_178860"/>
<keyword evidence="3" id="KW-0268">Exocytosis</keyword>
<dbReference type="GO" id="GO:0006887">
    <property type="term" value="P:exocytosis"/>
    <property type="evidence" value="ECO:0007669"/>
    <property type="project" value="UniProtKB-KW"/>
</dbReference>
<protein>
    <recommendedName>
        <fullName evidence="5">Exocyst component Exo84 C-terminal domain-containing protein</fullName>
    </recommendedName>
</protein>
<feature type="domain" description="Exocyst component Exo84 C-terminal" evidence="5">
    <location>
        <begin position="155"/>
        <end position="328"/>
    </location>
</feature>
<dbReference type="Proteomes" id="UP000001542">
    <property type="component" value="Unassembled WGS sequence"/>
</dbReference>
<evidence type="ECO:0000313" key="7">
    <source>
        <dbReference type="Proteomes" id="UP000001542"/>
    </source>
</evidence>
<dbReference type="OrthoDB" id="10553220at2759"/>
<dbReference type="InterPro" id="IPR032403">
    <property type="entry name" value="Exo84_C"/>
</dbReference>
<dbReference type="Pfam" id="PF16528">
    <property type="entry name" value="Exo84_C"/>
    <property type="match status" value="1"/>
</dbReference>
<dbReference type="InParanoid" id="A2FR57"/>
<sequence length="657" mass="75513">MNRKQTLFGKVNFPYDQGQDKSNQPKRLAHEITDVNEEVEKIIANTDSKKLADKIRALNIDEEIVNDTIVGILESDSELFVNLSQCITSFEREFAEFPQKIDSLLSIVSEISSLPVPTIDDIPLPPELKKSEILDQPAWLVNAPLMYDALLQQHRIEDSVALVVKCQNCHEHNIPSVSEWIDHTRAELKAEIHNRLSNLPINGQEARNEINQLKDLGFESDSMPLFLKLASKSLAKKMPQFKETAQFIPFITKSTQVLCQEIITTMESFFALFGNDNIACLTDWVTQEVSQKLPIYRNDIMPGNFAFMREAVKITQNELKVLSDHGVSLLQLFADMPHRFAELLELSQQQNVAEINATISEDSFDAQPPKKGKITLLDYPSSISFDKFKSHLDQFMKDFEFLYDPSIFFDCDTQINTVLLSYGEMCIDLLESLEEEEDTDDIDAFAMFRSISVQLSKVSTYLLPEVMKAFRRVTYYESPTKKQTEEACHKAIDTVCTLHVKYFFNAWNASIGDVSSPFLNFQWESTNDVDDQFEPALNRISEFIDSLRLPTAIYDKTLCIFLDQLLIAVKDAGRFIEDVSMLNSFDFHWTLFSQLLKEQFPREAMDQFTANVRLIEKDICRTNFINENETMTPMMMMRAVKAFIEADQEEEEEETKK</sequence>
<evidence type="ECO:0000256" key="1">
    <source>
        <dbReference type="ARBA" id="ARBA00007210"/>
    </source>
</evidence>
<dbReference type="RefSeq" id="XP_001305539.1">
    <property type="nucleotide sequence ID" value="XM_001305538.1"/>
</dbReference>
<dbReference type="PANTHER" id="PTHR21426">
    <property type="entry name" value="EXOCYST COMPLEX COMPONENT 8"/>
    <property type="match status" value="1"/>
</dbReference>
<reference evidence="6" key="2">
    <citation type="journal article" date="2007" name="Science">
        <title>Draft genome sequence of the sexually transmitted pathogen Trichomonas vaginalis.</title>
        <authorList>
            <person name="Carlton J.M."/>
            <person name="Hirt R.P."/>
            <person name="Silva J.C."/>
            <person name="Delcher A.L."/>
            <person name="Schatz M."/>
            <person name="Zhao Q."/>
            <person name="Wortman J.R."/>
            <person name="Bidwell S.L."/>
            <person name="Alsmark U.C.M."/>
            <person name="Besteiro S."/>
            <person name="Sicheritz-Ponten T."/>
            <person name="Noel C.J."/>
            <person name="Dacks J.B."/>
            <person name="Foster P.G."/>
            <person name="Simillion C."/>
            <person name="Van de Peer Y."/>
            <person name="Miranda-Saavedra D."/>
            <person name="Barton G.J."/>
            <person name="Westrop G.D."/>
            <person name="Mueller S."/>
            <person name="Dessi D."/>
            <person name="Fiori P.L."/>
            <person name="Ren Q."/>
            <person name="Paulsen I."/>
            <person name="Zhang H."/>
            <person name="Bastida-Corcuera F.D."/>
            <person name="Simoes-Barbosa A."/>
            <person name="Brown M.T."/>
            <person name="Hayes R.D."/>
            <person name="Mukherjee M."/>
            <person name="Okumura C.Y."/>
            <person name="Schneider R."/>
            <person name="Smith A.J."/>
            <person name="Vanacova S."/>
            <person name="Villalvazo M."/>
            <person name="Haas B.J."/>
            <person name="Pertea M."/>
            <person name="Feldblyum T.V."/>
            <person name="Utterback T.R."/>
            <person name="Shu C.L."/>
            <person name="Osoegawa K."/>
            <person name="de Jong P.J."/>
            <person name="Hrdy I."/>
            <person name="Horvathova L."/>
            <person name="Zubacova Z."/>
            <person name="Dolezal P."/>
            <person name="Malik S.B."/>
            <person name="Logsdon J.M. Jr."/>
            <person name="Henze K."/>
            <person name="Gupta A."/>
            <person name="Wang C.C."/>
            <person name="Dunne R.L."/>
            <person name="Upcroft J.A."/>
            <person name="Upcroft P."/>
            <person name="White O."/>
            <person name="Salzberg S.L."/>
            <person name="Tang P."/>
            <person name="Chiu C.-H."/>
            <person name="Lee Y.-S."/>
            <person name="Embley T.M."/>
            <person name="Coombs G.H."/>
            <person name="Mottram J.C."/>
            <person name="Tachezy J."/>
            <person name="Fraser-Liggett C.M."/>
            <person name="Johnson P.J."/>
        </authorList>
    </citation>
    <scope>NUCLEOTIDE SEQUENCE [LARGE SCALE GENOMIC DNA]</scope>
    <source>
        <strain evidence="6">G3</strain>
    </source>
</reference>